<feature type="signal peptide" evidence="1">
    <location>
        <begin position="1"/>
        <end position="24"/>
    </location>
</feature>
<organism evidence="2 3">
    <name type="scientific">Drosophila mojavensis</name>
    <name type="common">Fruit fly</name>
    <dbReference type="NCBI Taxonomy" id="7230"/>
    <lineage>
        <taxon>Eukaryota</taxon>
        <taxon>Metazoa</taxon>
        <taxon>Ecdysozoa</taxon>
        <taxon>Arthropoda</taxon>
        <taxon>Hexapoda</taxon>
        <taxon>Insecta</taxon>
        <taxon>Pterygota</taxon>
        <taxon>Neoptera</taxon>
        <taxon>Endopterygota</taxon>
        <taxon>Diptera</taxon>
        <taxon>Brachycera</taxon>
        <taxon>Muscomorpha</taxon>
        <taxon>Ephydroidea</taxon>
        <taxon>Drosophilidae</taxon>
        <taxon>Drosophila</taxon>
    </lineage>
</organism>
<dbReference type="SMART" id="SM00718">
    <property type="entry name" value="DM4_12"/>
    <property type="match status" value="1"/>
</dbReference>
<dbReference type="PANTHER" id="PTHR21398:SF22">
    <property type="entry name" value="IP12060P-RELATED"/>
    <property type="match status" value="1"/>
</dbReference>
<dbReference type="AlphaFoldDB" id="A0A0Q9X810"/>
<dbReference type="InterPro" id="IPR006631">
    <property type="entry name" value="DM4_12"/>
</dbReference>
<protein>
    <submittedName>
        <fullName evidence="2">Uncharacterized protein</fullName>
    </submittedName>
</protein>
<dbReference type="Proteomes" id="UP000009192">
    <property type="component" value="Unassembled WGS sequence"/>
</dbReference>
<evidence type="ECO:0000313" key="2">
    <source>
        <dbReference type="EMBL" id="KRG04428.1"/>
    </source>
</evidence>
<dbReference type="KEGG" id="dmo:Dmoj_GI26251"/>
<sequence>MQRLFSSVLALCLLCNCCIYFNHAALLYPTNSYSGVFMAISVPVSLPHRNVFLSYNYEFNYYKPEHVYKFPSILMGQDFEDDYLTYPTHDAREGRSCVNCTVSANSTQTESMKIQAEQQKTSETPAKHRVKRSLPILSRKTFYAMIRDKLDRSGYPAEACLLRLICETNASTLGEINGLLGNIVHVIFSPSSSRDEQLPNAYYQAESDGLQQQCANYDDNCPHNVLDLISVPVERVIQDLVHRRRRK</sequence>
<feature type="chain" id="PRO_5006387614" evidence="1">
    <location>
        <begin position="25"/>
        <end position="247"/>
    </location>
</feature>
<evidence type="ECO:0000256" key="1">
    <source>
        <dbReference type="SAM" id="SignalP"/>
    </source>
</evidence>
<keyword evidence="1" id="KW-0732">Signal</keyword>
<evidence type="ECO:0000313" key="3">
    <source>
        <dbReference type="Proteomes" id="UP000009192"/>
    </source>
</evidence>
<keyword evidence="3" id="KW-1185">Reference proteome</keyword>
<dbReference type="PANTHER" id="PTHR21398">
    <property type="entry name" value="AGAP007094-PA"/>
    <property type="match status" value="1"/>
</dbReference>
<dbReference type="EMBL" id="CH933808">
    <property type="protein sequence ID" value="KRG04428.1"/>
    <property type="molecule type" value="Genomic_DNA"/>
</dbReference>
<dbReference type="InParanoid" id="A0A0Q9X810"/>
<gene>
    <name evidence="2" type="primary">Dmoj\GI26251</name>
    <name evidence="2" type="ORF">Dmoj_GI26251</name>
</gene>
<reference evidence="2 3" key="1">
    <citation type="journal article" date="2007" name="Nature">
        <title>Evolution of genes and genomes on the Drosophila phylogeny.</title>
        <authorList>
            <consortium name="Drosophila 12 Genomes Consortium"/>
            <person name="Clark A.G."/>
            <person name="Eisen M.B."/>
            <person name="Smith D.R."/>
            <person name="Bergman C.M."/>
            <person name="Oliver B."/>
            <person name="Markow T.A."/>
            <person name="Kaufman T.C."/>
            <person name="Kellis M."/>
            <person name="Gelbart W."/>
            <person name="Iyer V.N."/>
            <person name="Pollard D.A."/>
            <person name="Sackton T.B."/>
            <person name="Larracuente A.M."/>
            <person name="Singh N.D."/>
            <person name="Abad J.P."/>
            <person name="Abt D.N."/>
            <person name="Adryan B."/>
            <person name="Aguade M."/>
            <person name="Akashi H."/>
            <person name="Anderson W.W."/>
            <person name="Aquadro C.F."/>
            <person name="Ardell D.H."/>
            <person name="Arguello R."/>
            <person name="Artieri C.G."/>
            <person name="Barbash D.A."/>
            <person name="Barker D."/>
            <person name="Barsanti P."/>
            <person name="Batterham P."/>
            <person name="Batzoglou S."/>
            <person name="Begun D."/>
            <person name="Bhutkar A."/>
            <person name="Blanco E."/>
            <person name="Bosak S.A."/>
            <person name="Bradley R.K."/>
            <person name="Brand A.D."/>
            <person name="Brent M.R."/>
            <person name="Brooks A.N."/>
            <person name="Brown R.H."/>
            <person name="Butlin R.K."/>
            <person name="Caggese C."/>
            <person name="Calvi B.R."/>
            <person name="Bernardo de Carvalho A."/>
            <person name="Caspi A."/>
            <person name="Castrezana S."/>
            <person name="Celniker S.E."/>
            <person name="Chang J.L."/>
            <person name="Chapple C."/>
            <person name="Chatterji S."/>
            <person name="Chinwalla A."/>
            <person name="Civetta A."/>
            <person name="Clifton S.W."/>
            <person name="Comeron J.M."/>
            <person name="Costello J.C."/>
            <person name="Coyne J.A."/>
            <person name="Daub J."/>
            <person name="David R.G."/>
            <person name="Delcher A.L."/>
            <person name="Delehaunty K."/>
            <person name="Do C.B."/>
            <person name="Ebling H."/>
            <person name="Edwards K."/>
            <person name="Eickbush T."/>
            <person name="Evans J.D."/>
            <person name="Filipski A."/>
            <person name="Findeiss S."/>
            <person name="Freyhult E."/>
            <person name="Fulton L."/>
            <person name="Fulton R."/>
            <person name="Garcia A.C."/>
            <person name="Gardiner A."/>
            <person name="Garfield D.A."/>
            <person name="Garvin B.E."/>
            <person name="Gibson G."/>
            <person name="Gilbert D."/>
            <person name="Gnerre S."/>
            <person name="Godfrey J."/>
            <person name="Good R."/>
            <person name="Gotea V."/>
            <person name="Gravely B."/>
            <person name="Greenberg A.J."/>
            <person name="Griffiths-Jones S."/>
            <person name="Gross S."/>
            <person name="Guigo R."/>
            <person name="Gustafson E.A."/>
            <person name="Haerty W."/>
            <person name="Hahn M.W."/>
            <person name="Halligan D.L."/>
            <person name="Halpern A.L."/>
            <person name="Halter G.M."/>
            <person name="Han M.V."/>
            <person name="Heger A."/>
            <person name="Hillier L."/>
            <person name="Hinrichs A.S."/>
            <person name="Holmes I."/>
            <person name="Hoskins R.A."/>
            <person name="Hubisz M.J."/>
            <person name="Hultmark D."/>
            <person name="Huntley M.A."/>
            <person name="Jaffe D.B."/>
            <person name="Jagadeeshan S."/>
            <person name="Jeck W.R."/>
            <person name="Johnson J."/>
            <person name="Jones C.D."/>
            <person name="Jordan W.C."/>
            <person name="Karpen G.H."/>
            <person name="Kataoka E."/>
            <person name="Keightley P.D."/>
            <person name="Kheradpour P."/>
            <person name="Kirkness E.F."/>
            <person name="Koerich L.B."/>
            <person name="Kristiansen K."/>
            <person name="Kudrna D."/>
            <person name="Kulathinal R.J."/>
            <person name="Kumar S."/>
            <person name="Kwok R."/>
            <person name="Lander E."/>
            <person name="Langley C.H."/>
            <person name="Lapoint R."/>
            <person name="Lazzaro B.P."/>
            <person name="Lee S.J."/>
            <person name="Levesque L."/>
            <person name="Li R."/>
            <person name="Lin C.F."/>
            <person name="Lin M.F."/>
            <person name="Lindblad-Toh K."/>
            <person name="Llopart A."/>
            <person name="Long M."/>
            <person name="Low L."/>
            <person name="Lozovsky E."/>
            <person name="Lu J."/>
            <person name="Luo M."/>
            <person name="Machado C.A."/>
            <person name="Makalowski W."/>
            <person name="Marzo M."/>
            <person name="Matsuda M."/>
            <person name="Matzkin L."/>
            <person name="McAllister B."/>
            <person name="McBride C.S."/>
            <person name="McKernan B."/>
            <person name="McKernan K."/>
            <person name="Mendez-Lago M."/>
            <person name="Minx P."/>
            <person name="Mollenhauer M.U."/>
            <person name="Montooth K."/>
            <person name="Mount S.M."/>
            <person name="Mu X."/>
            <person name="Myers E."/>
            <person name="Negre B."/>
            <person name="Newfeld S."/>
            <person name="Nielsen R."/>
            <person name="Noor M.A."/>
            <person name="O'Grady P."/>
            <person name="Pachter L."/>
            <person name="Papaceit M."/>
            <person name="Parisi M.J."/>
            <person name="Parisi M."/>
            <person name="Parts L."/>
            <person name="Pedersen J.S."/>
            <person name="Pesole G."/>
            <person name="Phillippy A.M."/>
            <person name="Ponting C.P."/>
            <person name="Pop M."/>
            <person name="Porcelli D."/>
            <person name="Powell J.R."/>
            <person name="Prohaska S."/>
            <person name="Pruitt K."/>
            <person name="Puig M."/>
            <person name="Quesneville H."/>
            <person name="Ram K.R."/>
            <person name="Rand D."/>
            <person name="Rasmussen M.D."/>
            <person name="Reed L.K."/>
            <person name="Reenan R."/>
            <person name="Reily A."/>
            <person name="Remington K.A."/>
            <person name="Rieger T.T."/>
            <person name="Ritchie M.G."/>
            <person name="Robin C."/>
            <person name="Rogers Y.H."/>
            <person name="Rohde C."/>
            <person name="Rozas J."/>
            <person name="Rubenfield M.J."/>
            <person name="Ruiz A."/>
            <person name="Russo S."/>
            <person name="Salzberg S.L."/>
            <person name="Sanchez-Gracia A."/>
            <person name="Saranga D.J."/>
            <person name="Sato H."/>
            <person name="Schaeffer S.W."/>
            <person name="Schatz M.C."/>
            <person name="Schlenke T."/>
            <person name="Schwartz R."/>
            <person name="Segarra C."/>
            <person name="Singh R.S."/>
            <person name="Sirot L."/>
            <person name="Sirota M."/>
            <person name="Sisneros N.B."/>
            <person name="Smith C.D."/>
            <person name="Smith T.F."/>
            <person name="Spieth J."/>
            <person name="Stage D.E."/>
            <person name="Stark A."/>
            <person name="Stephan W."/>
            <person name="Strausberg R.L."/>
            <person name="Strempel S."/>
            <person name="Sturgill D."/>
            <person name="Sutton G."/>
            <person name="Sutton G.G."/>
            <person name="Tao W."/>
            <person name="Teichmann S."/>
            <person name="Tobari Y.N."/>
            <person name="Tomimura Y."/>
            <person name="Tsolas J.M."/>
            <person name="Valente V.L."/>
            <person name="Venter E."/>
            <person name="Venter J.C."/>
            <person name="Vicario S."/>
            <person name="Vieira F.G."/>
            <person name="Vilella A.J."/>
            <person name="Villasante A."/>
            <person name="Walenz B."/>
            <person name="Wang J."/>
            <person name="Wasserman M."/>
            <person name="Watts T."/>
            <person name="Wilson D."/>
            <person name="Wilson R.K."/>
            <person name="Wing R.A."/>
            <person name="Wolfner M.F."/>
            <person name="Wong A."/>
            <person name="Wong G.K."/>
            <person name="Wu C.I."/>
            <person name="Wu G."/>
            <person name="Yamamoto D."/>
            <person name="Yang H.P."/>
            <person name="Yang S.P."/>
            <person name="Yorke J.A."/>
            <person name="Yoshida K."/>
            <person name="Zdobnov E."/>
            <person name="Zhang P."/>
            <person name="Zhang Y."/>
            <person name="Zimin A.V."/>
            <person name="Baldwin J."/>
            <person name="Abdouelleil A."/>
            <person name="Abdulkadir J."/>
            <person name="Abebe A."/>
            <person name="Abera B."/>
            <person name="Abreu J."/>
            <person name="Acer S.C."/>
            <person name="Aftuck L."/>
            <person name="Alexander A."/>
            <person name="An P."/>
            <person name="Anderson E."/>
            <person name="Anderson S."/>
            <person name="Arachi H."/>
            <person name="Azer M."/>
            <person name="Bachantsang P."/>
            <person name="Barry A."/>
            <person name="Bayul T."/>
            <person name="Berlin A."/>
            <person name="Bessette D."/>
            <person name="Bloom T."/>
            <person name="Blye J."/>
            <person name="Boguslavskiy L."/>
            <person name="Bonnet C."/>
            <person name="Boukhgalter B."/>
            <person name="Bourzgui I."/>
            <person name="Brown A."/>
            <person name="Cahill P."/>
            <person name="Channer S."/>
            <person name="Cheshatsang Y."/>
            <person name="Chuda L."/>
            <person name="Citroen M."/>
            <person name="Collymore A."/>
            <person name="Cooke P."/>
            <person name="Costello M."/>
            <person name="D'Aco K."/>
            <person name="Daza R."/>
            <person name="De Haan G."/>
            <person name="DeGray S."/>
            <person name="DeMaso C."/>
            <person name="Dhargay N."/>
            <person name="Dooley K."/>
            <person name="Dooley E."/>
            <person name="Doricent M."/>
            <person name="Dorje P."/>
            <person name="Dorjee K."/>
            <person name="Dupes A."/>
            <person name="Elong R."/>
            <person name="Falk J."/>
            <person name="Farina A."/>
            <person name="Faro S."/>
            <person name="Ferguson D."/>
            <person name="Fisher S."/>
            <person name="Foley C.D."/>
            <person name="Franke A."/>
            <person name="Friedrich D."/>
            <person name="Gadbois L."/>
            <person name="Gearin G."/>
            <person name="Gearin C.R."/>
            <person name="Giannoukos G."/>
            <person name="Goode T."/>
            <person name="Graham J."/>
            <person name="Grandbois E."/>
            <person name="Grewal S."/>
            <person name="Gyaltsen K."/>
            <person name="Hafez N."/>
            <person name="Hagos B."/>
            <person name="Hall J."/>
            <person name="Henson C."/>
            <person name="Hollinger A."/>
            <person name="Honan T."/>
            <person name="Huard M.D."/>
            <person name="Hughes L."/>
            <person name="Hurhula B."/>
            <person name="Husby M.E."/>
            <person name="Kamat A."/>
            <person name="Kanga B."/>
            <person name="Kashin S."/>
            <person name="Khazanovich D."/>
            <person name="Kisner P."/>
            <person name="Lance K."/>
            <person name="Lara M."/>
            <person name="Lee W."/>
            <person name="Lennon N."/>
            <person name="Letendre F."/>
            <person name="LeVine R."/>
            <person name="Lipovsky A."/>
            <person name="Liu X."/>
            <person name="Liu J."/>
            <person name="Liu S."/>
            <person name="Lokyitsang T."/>
            <person name="Lokyitsang Y."/>
            <person name="Lubonja R."/>
            <person name="Lui A."/>
            <person name="MacDonald P."/>
            <person name="Magnisalis V."/>
            <person name="Maru K."/>
            <person name="Matthews C."/>
            <person name="McCusker W."/>
            <person name="McDonough S."/>
            <person name="Mehta T."/>
            <person name="Meldrim J."/>
            <person name="Meneus L."/>
            <person name="Mihai O."/>
            <person name="Mihalev A."/>
            <person name="Mihova T."/>
            <person name="Mittelman R."/>
            <person name="Mlenga V."/>
            <person name="Montmayeur A."/>
            <person name="Mulrain L."/>
            <person name="Navidi A."/>
            <person name="Naylor J."/>
            <person name="Negash T."/>
            <person name="Nguyen T."/>
            <person name="Nguyen N."/>
            <person name="Nicol R."/>
            <person name="Norbu C."/>
            <person name="Norbu N."/>
            <person name="Novod N."/>
            <person name="O'Neill B."/>
            <person name="Osman S."/>
            <person name="Markiewicz E."/>
            <person name="Oyono O.L."/>
            <person name="Patti C."/>
            <person name="Phunkhang P."/>
            <person name="Pierre F."/>
            <person name="Priest M."/>
            <person name="Raghuraman S."/>
            <person name="Rege F."/>
            <person name="Reyes R."/>
            <person name="Rise C."/>
            <person name="Rogov P."/>
            <person name="Ross K."/>
            <person name="Ryan E."/>
            <person name="Settipalli S."/>
            <person name="Shea T."/>
            <person name="Sherpa N."/>
            <person name="Shi L."/>
            <person name="Shih D."/>
            <person name="Sparrow T."/>
            <person name="Spaulding J."/>
            <person name="Stalker J."/>
            <person name="Stange-Thomann N."/>
            <person name="Stavropoulos S."/>
            <person name="Stone C."/>
            <person name="Strader C."/>
            <person name="Tesfaye S."/>
            <person name="Thomson T."/>
            <person name="Thoulutsang Y."/>
            <person name="Thoulutsang D."/>
            <person name="Topham K."/>
            <person name="Topping I."/>
            <person name="Tsamla T."/>
            <person name="Vassiliev H."/>
            <person name="Vo A."/>
            <person name="Wangchuk T."/>
            <person name="Wangdi T."/>
            <person name="Weiand M."/>
            <person name="Wilkinson J."/>
            <person name="Wilson A."/>
            <person name="Yadav S."/>
            <person name="Young G."/>
            <person name="Yu Q."/>
            <person name="Zembek L."/>
            <person name="Zhong D."/>
            <person name="Zimmer A."/>
            <person name="Zwirko Z."/>
            <person name="Jaffe D.B."/>
            <person name="Alvarez P."/>
            <person name="Brockman W."/>
            <person name="Butler J."/>
            <person name="Chin C."/>
            <person name="Gnerre S."/>
            <person name="Grabherr M."/>
            <person name="Kleber M."/>
            <person name="Mauceli E."/>
            <person name="MacCallum I."/>
        </authorList>
    </citation>
    <scope>NUCLEOTIDE SEQUENCE [LARGE SCALE GENOMIC DNA]</scope>
    <source>
        <strain evidence="3">Tucson 15081-1352.22</strain>
    </source>
</reference>
<dbReference type="Pfam" id="PF07841">
    <property type="entry name" value="DM4_12"/>
    <property type="match status" value="1"/>
</dbReference>
<accession>A0A0Q9X810</accession>
<dbReference type="OrthoDB" id="6340174at2759"/>
<proteinExistence type="predicted"/>
<name>A0A0Q9X810_DROMO</name>